<keyword evidence="3" id="KW-1185">Reference proteome</keyword>
<sequence length="121" mass="14104">MDDFEEIWEKIRKGSPYPEPDPHFMDRFRARLHYEKIQARKRRQAFKSLAIFCSVLVFSASLLGIGQRCMRSWMRNEAMNLLEIMVENAASDGTELLALEKPISSVSESLEELWSEELSSF</sequence>
<reference evidence="2 3" key="1">
    <citation type="submission" date="2020-12" db="EMBL/GenBank/DDBJ databases">
        <authorList>
            <person name="Awala S.I."/>
            <person name="Gwak J.-H."/>
            <person name="Kim S.-J."/>
            <person name="Rhee S.-K."/>
        </authorList>
    </citation>
    <scope>NUCLEOTIDE SEQUENCE [LARGE SCALE GENOMIC DNA]</scope>
    <source>
        <strain evidence="2 3">IT5</strain>
    </source>
</reference>
<dbReference type="EMBL" id="CP065956">
    <property type="protein sequence ID" value="QSR86359.1"/>
    <property type="molecule type" value="Genomic_DNA"/>
</dbReference>
<feature type="transmembrane region" description="Helical" evidence="1">
    <location>
        <begin position="45"/>
        <end position="65"/>
    </location>
</feature>
<keyword evidence="1" id="KW-0812">Transmembrane</keyword>
<proteinExistence type="predicted"/>
<gene>
    <name evidence="2" type="ORF">EM20IM_07600</name>
</gene>
<keyword evidence="1" id="KW-0472">Membrane</keyword>
<evidence type="ECO:0000256" key="1">
    <source>
        <dbReference type="SAM" id="Phobius"/>
    </source>
</evidence>
<evidence type="ECO:0000313" key="3">
    <source>
        <dbReference type="Proteomes" id="UP000663088"/>
    </source>
</evidence>
<dbReference type="Proteomes" id="UP000663088">
    <property type="component" value="Chromosome"/>
</dbReference>
<name>A0ABX7PTQ6_9BACT</name>
<organism evidence="2 3">
    <name type="scientific">Candidatus Methylacidiphilum infernorum</name>
    <dbReference type="NCBI Taxonomy" id="511746"/>
    <lineage>
        <taxon>Bacteria</taxon>
        <taxon>Pseudomonadati</taxon>
        <taxon>Verrucomicrobiota</taxon>
        <taxon>Methylacidiphilae</taxon>
        <taxon>Methylacidiphilales</taxon>
        <taxon>Methylacidiphilaceae</taxon>
        <taxon>Methylacidiphilum (ex Ratnadevi et al. 2023)</taxon>
    </lineage>
</organism>
<evidence type="ECO:0000313" key="2">
    <source>
        <dbReference type="EMBL" id="QSR86359.1"/>
    </source>
</evidence>
<dbReference type="RefSeq" id="WP_206845468.1">
    <property type="nucleotide sequence ID" value="NZ_CP065956.1"/>
</dbReference>
<protein>
    <submittedName>
        <fullName evidence="2">Uncharacterized protein</fullName>
    </submittedName>
</protein>
<keyword evidence="1" id="KW-1133">Transmembrane helix</keyword>
<accession>A0ABX7PTQ6</accession>